<dbReference type="InterPro" id="IPR050228">
    <property type="entry name" value="Carboxylesterase_BioH"/>
</dbReference>
<keyword evidence="4" id="KW-1185">Reference proteome</keyword>
<evidence type="ECO:0000256" key="1">
    <source>
        <dbReference type="SAM" id="SignalP"/>
    </source>
</evidence>
<protein>
    <submittedName>
        <fullName evidence="3">Alpha/beta-hydrolase</fullName>
    </submittedName>
</protein>
<evidence type="ECO:0000313" key="3">
    <source>
        <dbReference type="EMBL" id="KAF9463862.1"/>
    </source>
</evidence>
<dbReference type="PANTHER" id="PTHR43194:SF2">
    <property type="entry name" value="PEROXISOMAL MEMBRANE PROTEIN LPX1"/>
    <property type="match status" value="1"/>
</dbReference>
<proteinExistence type="predicted"/>
<dbReference type="OrthoDB" id="408373at2759"/>
<accession>A0A9P5Y5D5</accession>
<evidence type="ECO:0000259" key="2">
    <source>
        <dbReference type="Pfam" id="PF00561"/>
    </source>
</evidence>
<feature type="signal peptide" evidence="1">
    <location>
        <begin position="1"/>
        <end position="20"/>
    </location>
</feature>
<feature type="chain" id="PRO_5040415444" evidence="1">
    <location>
        <begin position="21"/>
        <end position="307"/>
    </location>
</feature>
<dbReference type="AlphaFoldDB" id="A0A9P5Y5D5"/>
<comment type="caution">
    <text evidence="3">The sequence shown here is derived from an EMBL/GenBank/DDBJ whole genome shotgun (WGS) entry which is preliminary data.</text>
</comment>
<dbReference type="Pfam" id="PF00561">
    <property type="entry name" value="Abhydrolase_1"/>
    <property type="match status" value="1"/>
</dbReference>
<evidence type="ECO:0000313" key="4">
    <source>
        <dbReference type="Proteomes" id="UP000807353"/>
    </source>
</evidence>
<reference evidence="3" key="1">
    <citation type="submission" date="2020-11" db="EMBL/GenBank/DDBJ databases">
        <authorList>
            <consortium name="DOE Joint Genome Institute"/>
            <person name="Ahrendt S."/>
            <person name="Riley R."/>
            <person name="Andreopoulos W."/>
            <person name="Labutti K."/>
            <person name="Pangilinan J."/>
            <person name="Ruiz-Duenas F.J."/>
            <person name="Barrasa J.M."/>
            <person name="Sanchez-Garcia M."/>
            <person name="Camarero S."/>
            <person name="Miyauchi S."/>
            <person name="Serrano A."/>
            <person name="Linde D."/>
            <person name="Babiker R."/>
            <person name="Drula E."/>
            <person name="Ayuso-Fernandez I."/>
            <person name="Pacheco R."/>
            <person name="Padilla G."/>
            <person name="Ferreira P."/>
            <person name="Barriuso J."/>
            <person name="Kellner H."/>
            <person name="Castanera R."/>
            <person name="Alfaro M."/>
            <person name="Ramirez L."/>
            <person name="Pisabarro A.G."/>
            <person name="Kuo A."/>
            <person name="Tritt A."/>
            <person name="Lipzen A."/>
            <person name="He G."/>
            <person name="Yan M."/>
            <person name="Ng V."/>
            <person name="Cullen D."/>
            <person name="Martin F."/>
            <person name="Rosso M.-N."/>
            <person name="Henrissat B."/>
            <person name="Hibbett D."/>
            <person name="Martinez A.T."/>
            <person name="Grigoriev I.V."/>
        </authorList>
    </citation>
    <scope>NUCLEOTIDE SEQUENCE</scope>
    <source>
        <strain evidence="3">CBS 247.69</strain>
    </source>
</reference>
<dbReference type="InterPro" id="IPR029058">
    <property type="entry name" value="AB_hydrolase_fold"/>
</dbReference>
<feature type="domain" description="AB hydrolase-1" evidence="2">
    <location>
        <begin position="45"/>
        <end position="286"/>
    </location>
</feature>
<sequence length="307" mass="33191">MLSRLFSLFLVAVQWPLIFATTSKFVKSADGTMIYADATGNPQNPSLVFVHGFALSGVVFDRLFTNKKLLSSFYLVRYDMRGHGRSDKPASPDAHTSLRYAEDFVAVSRGFSLTDKTVFIGWSLAAAIITDIVANLQPLPIAGAVALSGSPGINADIIPKIASNTLLTLLPQFNGNDNVTLALDARIRFVEALFKDPSQVPFSLKAEYMGQTVVQFPAVSAQVSVRPQDPNKTFAAGDSGALKLQLISGTSDAQVIGQGVVDVFKPHFKDMVVNFLPGGHAIFEDNQDGMVDALTKFATSVTKRHRH</sequence>
<dbReference type="EMBL" id="MU150258">
    <property type="protein sequence ID" value="KAF9463862.1"/>
    <property type="molecule type" value="Genomic_DNA"/>
</dbReference>
<dbReference type="PANTHER" id="PTHR43194">
    <property type="entry name" value="HYDROLASE ALPHA/BETA FOLD FAMILY"/>
    <property type="match status" value="1"/>
</dbReference>
<gene>
    <name evidence="3" type="ORF">BDZ94DRAFT_1257635</name>
</gene>
<keyword evidence="1" id="KW-0732">Signal</keyword>
<dbReference type="Gene3D" id="3.40.50.1820">
    <property type="entry name" value="alpha/beta hydrolase"/>
    <property type="match status" value="1"/>
</dbReference>
<organism evidence="3 4">
    <name type="scientific">Collybia nuda</name>
    <dbReference type="NCBI Taxonomy" id="64659"/>
    <lineage>
        <taxon>Eukaryota</taxon>
        <taxon>Fungi</taxon>
        <taxon>Dikarya</taxon>
        <taxon>Basidiomycota</taxon>
        <taxon>Agaricomycotina</taxon>
        <taxon>Agaricomycetes</taxon>
        <taxon>Agaricomycetidae</taxon>
        <taxon>Agaricales</taxon>
        <taxon>Tricholomatineae</taxon>
        <taxon>Clitocybaceae</taxon>
        <taxon>Collybia</taxon>
    </lineage>
</organism>
<dbReference type="Proteomes" id="UP000807353">
    <property type="component" value="Unassembled WGS sequence"/>
</dbReference>
<dbReference type="SUPFAM" id="SSF53474">
    <property type="entry name" value="alpha/beta-Hydrolases"/>
    <property type="match status" value="1"/>
</dbReference>
<name>A0A9P5Y5D5_9AGAR</name>
<dbReference type="InterPro" id="IPR000073">
    <property type="entry name" value="AB_hydrolase_1"/>
</dbReference>